<gene>
    <name evidence="2" type="ORF">H7C19_02925</name>
</gene>
<feature type="transmembrane region" description="Helical" evidence="1">
    <location>
        <begin position="105"/>
        <end position="124"/>
    </location>
</feature>
<name>A0A7X0RLE0_9BACL</name>
<evidence type="ECO:0000313" key="3">
    <source>
        <dbReference type="Proteomes" id="UP000547209"/>
    </source>
</evidence>
<dbReference type="RefSeq" id="WP_185141082.1">
    <property type="nucleotide sequence ID" value="NZ_JACJVP010000003.1"/>
</dbReference>
<reference evidence="2 3" key="1">
    <citation type="submission" date="2020-08" db="EMBL/GenBank/DDBJ databases">
        <title>Cohnella phylogeny.</title>
        <authorList>
            <person name="Dunlap C."/>
        </authorList>
    </citation>
    <scope>NUCLEOTIDE SEQUENCE [LARGE SCALE GENOMIC DNA]</scope>
    <source>
        <strain evidence="2 3">DSM 28246</strain>
    </source>
</reference>
<keyword evidence="1" id="KW-1133">Transmembrane helix</keyword>
<organism evidence="2 3">
    <name type="scientific">Cohnella nanjingensis</name>
    <dbReference type="NCBI Taxonomy" id="1387779"/>
    <lineage>
        <taxon>Bacteria</taxon>
        <taxon>Bacillati</taxon>
        <taxon>Bacillota</taxon>
        <taxon>Bacilli</taxon>
        <taxon>Bacillales</taxon>
        <taxon>Paenibacillaceae</taxon>
        <taxon>Cohnella</taxon>
    </lineage>
</organism>
<feature type="transmembrane region" description="Helical" evidence="1">
    <location>
        <begin position="7"/>
        <end position="28"/>
    </location>
</feature>
<sequence>MHLFELLFVWMTVVFVDDMYVAVLTLNLKWIQPASGIEHGLVRCIYLQVLSPLLVVWGMTLADRIRQWYWKAMLPAATGVLIGLVQQHITVSGVMRFVADGKSSYNWLESILLVYYAFAVRSAYRTLMRKDGLRI</sequence>
<feature type="transmembrane region" description="Helical" evidence="1">
    <location>
        <begin position="40"/>
        <end position="61"/>
    </location>
</feature>
<dbReference type="Proteomes" id="UP000547209">
    <property type="component" value="Unassembled WGS sequence"/>
</dbReference>
<keyword evidence="1" id="KW-0472">Membrane</keyword>
<feature type="transmembrane region" description="Helical" evidence="1">
    <location>
        <begin position="68"/>
        <end position="85"/>
    </location>
</feature>
<protein>
    <submittedName>
        <fullName evidence="2">Uncharacterized protein</fullName>
    </submittedName>
</protein>
<dbReference type="AlphaFoldDB" id="A0A7X0RLE0"/>
<keyword evidence="1" id="KW-0812">Transmembrane</keyword>
<evidence type="ECO:0000256" key="1">
    <source>
        <dbReference type="SAM" id="Phobius"/>
    </source>
</evidence>
<keyword evidence="3" id="KW-1185">Reference proteome</keyword>
<proteinExistence type="predicted"/>
<evidence type="ECO:0000313" key="2">
    <source>
        <dbReference type="EMBL" id="MBB6669633.1"/>
    </source>
</evidence>
<comment type="caution">
    <text evidence="2">The sequence shown here is derived from an EMBL/GenBank/DDBJ whole genome shotgun (WGS) entry which is preliminary data.</text>
</comment>
<dbReference type="EMBL" id="JACJVP010000003">
    <property type="protein sequence ID" value="MBB6669633.1"/>
    <property type="molecule type" value="Genomic_DNA"/>
</dbReference>
<accession>A0A7X0RLE0</accession>